<evidence type="ECO:0000313" key="7">
    <source>
        <dbReference type="EMBL" id="PWB84796.1"/>
    </source>
</evidence>
<dbReference type="PROSITE" id="PS50862">
    <property type="entry name" value="AA_TRNA_LIGASE_II"/>
    <property type="match status" value="1"/>
</dbReference>
<dbReference type="NCBIfam" id="TIGR00470">
    <property type="entry name" value="sepS"/>
    <property type="match status" value="1"/>
</dbReference>
<dbReference type="Gene3D" id="6.20.250.20">
    <property type="match status" value="1"/>
</dbReference>
<gene>
    <name evidence="7" type="primary">pheS_2</name>
    <name evidence="7" type="ORF">MBBWO_15620</name>
</gene>
<dbReference type="OrthoDB" id="145125at2157"/>
<name>A0A2U1S5E9_9EURY</name>
<dbReference type="InterPro" id="IPR002319">
    <property type="entry name" value="Phenylalanyl-tRNA_Synthase"/>
</dbReference>
<evidence type="ECO:0000256" key="4">
    <source>
        <dbReference type="ARBA" id="ARBA00022917"/>
    </source>
</evidence>
<dbReference type="RefSeq" id="WP_207771582.1">
    <property type="nucleotide sequence ID" value="NZ_CASEFK010000019.1"/>
</dbReference>
<evidence type="ECO:0000256" key="5">
    <source>
        <dbReference type="ARBA" id="ARBA00023146"/>
    </source>
</evidence>
<dbReference type="GO" id="GO:0006412">
    <property type="term" value="P:translation"/>
    <property type="evidence" value="ECO:0007669"/>
    <property type="project" value="UniProtKB-KW"/>
</dbReference>
<protein>
    <submittedName>
        <fullName evidence="7">Phenylalanine--tRNA ligase alpha subunit</fullName>
        <ecNumber evidence="7">6.1.1.20</ecNumber>
    </submittedName>
</protein>
<dbReference type="EMBL" id="MZGU01000007">
    <property type="protein sequence ID" value="PWB84796.1"/>
    <property type="molecule type" value="Genomic_DNA"/>
</dbReference>
<evidence type="ECO:0000259" key="6">
    <source>
        <dbReference type="PROSITE" id="PS50862"/>
    </source>
</evidence>
<dbReference type="SUPFAM" id="SSF55681">
    <property type="entry name" value="Class II aaRS and biotin synthetases"/>
    <property type="match status" value="1"/>
</dbReference>
<evidence type="ECO:0000256" key="2">
    <source>
        <dbReference type="ARBA" id="ARBA00022741"/>
    </source>
</evidence>
<evidence type="ECO:0000256" key="1">
    <source>
        <dbReference type="ARBA" id="ARBA00022598"/>
    </source>
</evidence>
<feature type="domain" description="Aminoacyl-transfer RNA synthetases class-II family profile" evidence="6">
    <location>
        <begin position="202"/>
        <end position="342"/>
    </location>
</feature>
<dbReference type="GO" id="GO:0000049">
    <property type="term" value="F:tRNA binding"/>
    <property type="evidence" value="ECO:0007669"/>
    <property type="project" value="InterPro"/>
</dbReference>
<evidence type="ECO:0000313" key="8">
    <source>
        <dbReference type="Proteomes" id="UP000245577"/>
    </source>
</evidence>
<keyword evidence="1 7" id="KW-0436">Ligase</keyword>
<dbReference type="Proteomes" id="UP000245577">
    <property type="component" value="Unassembled WGS sequence"/>
</dbReference>
<accession>A0A2U1S5E9</accession>
<reference evidence="7 8" key="1">
    <citation type="submission" date="2017-03" db="EMBL/GenBank/DDBJ databases">
        <title>Genome sequence of Methanobrevibacter wosei.</title>
        <authorList>
            <person name="Poehlein A."/>
            <person name="Seedorf H."/>
            <person name="Daniel R."/>
        </authorList>
    </citation>
    <scope>NUCLEOTIDE SEQUENCE [LARGE SCALE GENOMIC DNA]</scope>
    <source>
        <strain evidence="7 8">DSM 11979</strain>
    </source>
</reference>
<keyword evidence="8" id="KW-1185">Reference proteome</keyword>
<dbReference type="Gene3D" id="3.30.930.10">
    <property type="entry name" value="Bira Bifunctional Protein, Domain 2"/>
    <property type="match status" value="1"/>
</dbReference>
<dbReference type="InterPro" id="IPR005246">
    <property type="entry name" value="O-Pseryl-tRNA(Cys)_ligase"/>
</dbReference>
<organism evidence="7 8">
    <name type="scientific">Methanobrevibacter woesei</name>
    <dbReference type="NCBI Taxonomy" id="190976"/>
    <lineage>
        <taxon>Archaea</taxon>
        <taxon>Methanobacteriati</taxon>
        <taxon>Methanobacteriota</taxon>
        <taxon>Methanomada group</taxon>
        <taxon>Methanobacteria</taxon>
        <taxon>Methanobacteriales</taxon>
        <taxon>Methanobacteriaceae</taxon>
        <taxon>Methanobrevibacter</taxon>
    </lineage>
</organism>
<dbReference type="InterPro" id="IPR045864">
    <property type="entry name" value="aa-tRNA-synth_II/BPL/LPL"/>
</dbReference>
<sequence>MDKKKIVKLAKKDFEKAWMESGKLVYKPHPDEAYPKLKYDMGQSHVLYDTLQKLREAYLRLGFDEYVNPVLIDKSHVHKQFGKEAPAVLDRCFFVAGLPRPDIGIGIDKLEQIESIGVELDEDKTNNLKEVFRGYKKGSVDGDDLVLEVANSLDVDNDVGLRVLEKVFPELYQLEAIAHNDTLRSHMTSGWFISLSEMCKHPKKLPIKAFSIDRCFRREQKEDASHLRTYHSASCVIADEHVSLDTGKATSEALLQYFGFSKFKFLPDDKKSKYYTPDTQTEVYGYHPKLKQWVEIATFGLYSPIALDKYGIDYDVMNLGCGVERIAMVLNEYNDIREMVYPQLYKKLTLTDRELATMISYNLYPVTDDGINLMKEISNTWMAKHDSKSPCEFEVFNGEFLNHEISLKAIEKEDNTNLLGPAATNEIFVYNGNILGIPQSFINESEDFDDVDADISKLENEFKEGQSNDFIYYAAKRGIPTNISYFDALAAMSAYKIEEAIASNQNEITLRNTIARSLSDINLRLDDVAMRFINNENKLIDIRGPIFSTLEMSVE</sequence>
<keyword evidence="2" id="KW-0547">Nucleotide-binding</keyword>
<dbReference type="InterPro" id="IPR006195">
    <property type="entry name" value="aa-tRNA-synth_II"/>
</dbReference>
<dbReference type="Pfam" id="PF01409">
    <property type="entry name" value="tRNA-synt_2d"/>
    <property type="match status" value="1"/>
</dbReference>
<proteinExistence type="predicted"/>
<keyword evidence="4" id="KW-0648">Protein biosynthesis</keyword>
<keyword evidence="3" id="KW-0067">ATP-binding</keyword>
<comment type="caution">
    <text evidence="7">The sequence shown here is derived from an EMBL/GenBank/DDBJ whole genome shotgun (WGS) entry which is preliminary data.</text>
</comment>
<dbReference type="GO" id="GO:0005524">
    <property type="term" value="F:ATP binding"/>
    <property type="evidence" value="ECO:0007669"/>
    <property type="project" value="UniProtKB-KW"/>
</dbReference>
<evidence type="ECO:0000256" key="3">
    <source>
        <dbReference type="ARBA" id="ARBA00022840"/>
    </source>
</evidence>
<dbReference type="GO" id="GO:0043039">
    <property type="term" value="P:tRNA aminoacylation"/>
    <property type="evidence" value="ECO:0007669"/>
    <property type="project" value="InterPro"/>
</dbReference>
<keyword evidence="5" id="KW-0030">Aminoacyl-tRNA synthetase</keyword>
<dbReference type="AlphaFoldDB" id="A0A2U1S5E9"/>
<dbReference type="EC" id="6.1.1.20" evidence="7"/>
<dbReference type="GO" id="GO:0004826">
    <property type="term" value="F:phenylalanine-tRNA ligase activity"/>
    <property type="evidence" value="ECO:0007669"/>
    <property type="project" value="UniProtKB-EC"/>
</dbReference>